<proteinExistence type="predicted"/>
<dbReference type="Proteomes" id="UP001500433">
    <property type="component" value="Unassembled WGS sequence"/>
</dbReference>
<keyword evidence="2" id="KW-1185">Reference proteome</keyword>
<dbReference type="EMBL" id="BAABJH010000005">
    <property type="protein sequence ID" value="GAA4896917.1"/>
    <property type="molecule type" value="Genomic_DNA"/>
</dbReference>
<sequence length="68" mass="7946">MKSAIRLKSISDNLGSPFINGIPEYEIHHMLFPYEIAERSWSFFKAIFENMICGDVDYIIEVKPYCLN</sequence>
<dbReference type="RefSeq" id="WP_345274213.1">
    <property type="nucleotide sequence ID" value="NZ_BAABJH010000005.1"/>
</dbReference>
<reference evidence="2" key="1">
    <citation type="journal article" date="2019" name="Int. J. Syst. Evol. Microbiol.">
        <title>The Global Catalogue of Microorganisms (GCM) 10K type strain sequencing project: providing services to taxonomists for standard genome sequencing and annotation.</title>
        <authorList>
            <consortium name="The Broad Institute Genomics Platform"/>
            <consortium name="The Broad Institute Genome Sequencing Center for Infectious Disease"/>
            <person name="Wu L."/>
            <person name="Ma J."/>
        </authorList>
    </citation>
    <scope>NUCLEOTIDE SEQUENCE [LARGE SCALE GENOMIC DNA]</scope>
    <source>
        <strain evidence="2">JCM 18274</strain>
    </source>
</reference>
<name>A0ABP9FAF1_9FLAO</name>
<comment type="caution">
    <text evidence="1">The sequence shown here is derived from an EMBL/GenBank/DDBJ whole genome shotgun (WGS) entry which is preliminary data.</text>
</comment>
<gene>
    <name evidence="1" type="ORF">GCM10023311_22090</name>
</gene>
<accession>A0ABP9FAF1</accession>
<evidence type="ECO:0000313" key="2">
    <source>
        <dbReference type="Proteomes" id="UP001500433"/>
    </source>
</evidence>
<evidence type="ECO:0000313" key="1">
    <source>
        <dbReference type="EMBL" id="GAA4896917.1"/>
    </source>
</evidence>
<protein>
    <submittedName>
        <fullName evidence="1">Uncharacterized protein</fullName>
    </submittedName>
</protein>
<organism evidence="1 2">
    <name type="scientific">Flaviramulus aquimarinus</name>
    <dbReference type="NCBI Taxonomy" id="1170456"/>
    <lineage>
        <taxon>Bacteria</taxon>
        <taxon>Pseudomonadati</taxon>
        <taxon>Bacteroidota</taxon>
        <taxon>Flavobacteriia</taxon>
        <taxon>Flavobacteriales</taxon>
        <taxon>Flavobacteriaceae</taxon>
        <taxon>Flaviramulus</taxon>
    </lineage>
</organism>